<evidence type="ECO:0000313" key="3">
    <source>
        <dbReference type="Proteomes" id="UP000054937"/>
    </source>
</evidence>
<dbReference type="Proteomes" id="UP000054937">
    <property type="component" value="Unassembled WGS sequence"/>
</dbReference>
<keyword evidence="3" id="KW-1185">Reference proteome</keyword>
<proteinExistence type="predicted"/>
<feature type="coiled-coil region" evidence="1">
    <location>
        <begin position="77"/>
        <end position="104"/>
    </location>
</feature>
<keyword evidence="1" id="KW-0175">Coiled coil</keyword>
<reference evidence="2 3" key="1">
    <citation type="journal article" date="2015" name="Sci. Rep.">
        <title>Genome of the facultative scuticociliatosis pathogen Pseudocohnilembus persalinus provides insight into its virulence through horizontal gene transfer.</title>
        <authorList>
            <person name="Xiong J."/>
            <person name="Wang G."/>
            <person name="Cheng J."/>
            <person name="Tian M."/>
            <person name="Pan X."/>
            <person name="Warren A."/>
            <person name="Jiang C."/>
            <person name="Yuan D."/>
            <person name="Miao W."/>
        </authorList>
    </citation>
    <scope>NUCLEOTIDE SEQUENCE [LARGE SCALE GENOMIC DNA]</scope>
    <source>
        <strain evidence="2">36N120E</strain>
    </source>
</reference>
<sequence>MLKYGIVEKSESEQKEVKSFWVENLEKQEEKMINEKYKDIIQQAFQLQEQGKYAEANKIYQKLKFQDKDRKLHIALNQKITRNLAKLKEKLQGKQKDFLRAQTATLQSRRQRTLKDYDEPVRERDQRYIQNREQQYEKYTQDDFYSKKPQNQIFQHESGFQEMEFFQPQNQNQNKQENIEINASPQKQLKEYGNERNNYQNTANYINNQQQNYKNQ</sequence>
<accession>A0A0V0QRX6</accession>
<name>A0A0V0QRX6_PSEPJ</name>
<dbReference type="AlphaFoldDB" id="A0A0V0QRX6"/>
<comment type="caution">
    <text evidence="2">The sequence shown here is derived from an EMBL/GenBank/DDBJ whole genome shotgun (WGS) entry which is preliminary data.</text>
</comment>
<dbReference type="InParanoid" id="A0A0V0QRX6"/>
<dbReference type="EMBL" id="LDAU01000113">
    <property type="protein sequence ID" value="KRX04693.1"/>
    <property type="molecule type" value="Genomic_DNA"/>
</dbReference>
<evidence type="ECO:0000313" key="2">
    <source>
        <dbReference type="EMBL" id="KRX04693.1"/>
    </source>
</evidence>
<evidence type="ECO:0000256" key="1">
    <source>
        <dbReference type="SAM" id="Coils"/>
    </source>
</evidence>
<organism evidence="2 3">
    <name type="scientific">Pseudocohnilembus persalinus</name>
    <name type="common">Ciliate</name>
    <dbReference type="NCBI Taxonomy" id="266149"/>
    <lineage>
        <taxon>Eukaryota</taxon>
        <taxon>Sar</taxon>
        <taxon>Alveolata</taxon>
        <taxon>Ciliophora</taxon>
        <taxon>Intramacronucleata</taxon>
        <taxon>Oligohymenophorea</taxon>
        <taxon>Scuticociliatia</taxon>
        <taxon>Philasterida</taxon>
        <taxon>Pseudocohnilembidae</taxon>
        <taxon>Pseudocohnilembus</taxon>
    </lineage>
</organism>
<gene>
    <name evidence="2" type="ORF">PPERSA_09485</name>
</gene>
<protein>
    <submittedName>
        <fullName evidence="2">Uncharacterized protein</fullName>
    </submittedName>
</protein>